<feature type="compositionally biased region" description="Low complexity" evidence="7">
    <location>
        <begin position="374"/>
        <end position="408"/>
    </location>
</feature>
<feature type="compositionally biased region" description="Low complexity" evidence="7">
    <location>
        <begin position="415"/>
        <end position="426"/>
    </location>
</feature>
<feature type="transmembrane region" description="Helical" evidence="8">
    <location>
        <begin position="324"/>
        <end position="345"/>
    </location>
</feature>
<dbReference type="PANTHER" id="PTHR42751:SF6">
    <property type="entry name" value="CONSERVED INTEGRAL MEMBRANE TRANSPORT PROTEIN-RELATED"/>
    <property type="match status" value="1"/>
</dbReference>
<proteinExistence type="inferred from homology"/>
<name>A0ABW6LRJ1_9ACTN</name>
<evidence type="ECO:0000256" key="4">
    <source>
        <dbReference type="ARBA" id="ARBA00022692"/>
    </source>
</evidence>
<dbReference type="Gene3D" id="1.20.1530.20">
    <property type="match status" value="1"/>
</dbReference>
<organism evidence="10 11">
    <name type="scientific">Streptomyces massasporeus</name>
    <dbReference type="NCBI Taxonomy" id="67324"/>
    <lineage>
        <taxon>Bacteria</taxon>
        <taxon>Bacillati</taxon>
        <taxon>Actinomycetota</taxon>
        <taxon>Actinomycetes</taxon>
        <taxon>Kitasatosporales</taxon>
        <taxon>Streptomycetaceae</taxon>
        <taxon>Streptomyces</taxon>
    </lineage>
</organism>
<comment type="similarity">
    <text evidence="2">Belongs to the monovalent cation:proton antiporter 2 (CPA2) transporter (TC 2.A.37) family.</text>
</comment>
<dbReference type="EMBL" id="JBIAFP010000029">
    <property type="protein sequence ID" value="MFE9229941.1"/>
    <property type="molecule type" value="Genomic_DNA"/>
</dbReference>
<keyword evidence="5 8" id="KW-1133">Transmembrane helix</keyword>
<evidence type="ECO:0000256" key="7">
    <source>
        <dbReference type="SAM" id="MobiDB-lite"/>
    </source>
</evidence>
<evidence type="ECO:0000256" key="2">
    <source>
        <dbReference type="ARBA" id="ARBA00005551"/>
    </source>
</evidence>
<evidence type="ECO:0000256" key="1">
    <source>
        <dbReference type="ARBA" id="ARBA00004141"/>
    </source>
</evidence>
<keyword evidence="4 8" id="KW-0812">Transmembrane</keyword>
<reference evidence="10 11" key="1">
    <citation type="submission" date="2024-10" db="EMBL/GenBank/DDBJ databases">
        <title>The Natural Products Discovery Center: Release of the First 8490 Sequenced Strains for Exploring Actinobacteria Biosynthetic Diversity.</title>
        <authorList>
            <person name="Kalkreuter E."/>
            <person name="Kautsar S.A."/>
            <person name="Yang D."/>
            <person name="Bader C.D."/>
            <person name="Teijaro C.N."/>
            <person name="Fluegel L."/>
            <person name="Davis C.M."/>
            <person name="Simpson J.R."/>
            <person name="Lauterbach L."/>
            <person name="Steele A.D."/>
            <person name="Gui C."/>
            <person name="Meng S."/>
            <person name="Li G."/>
            <person name="Viehrig K."/>
            <person name="Ye F."/>
            <person name="Su P."/>
            <person name="Kiefer A.F."/>
            <person name="Nichols A."/>
            <person name="Cepeda A.J."/>
            <person name="Yan W."/>
            <person name="Fan B."/>
            <person name="Jiang Y."/>
            <person name="Adhikari A."/>
            <person name="Zheng C.-J."/>
            <person name="Schuster L."/>
            <person name="Cowan T.M."/>
            <person name="Smanski M.J."/>
            <person name="Chevrette M.G."/>
            <person name="De Carvalho L.P.S."/>
            <person name="Shen B."/>
        </authorList>
    </citation>
    <scope>NUCLEOTIDE SEQUENCE [LARGE SCALE GENOMIC DNA]</scope>
    <source>
        <strain evidence="10 11">NPDC007066</strain>
    </source>
</reference>
<keyword evidence="11" id="KW-1185">Reference proteome</keyword>
<dbReference type="Pfam" id="PF00999">
    <property type="entry name" value="Na_H_Exchanger"/>
    <property type="match status" value="1"/>
</dbReference>
<evidence type="ECO:0000259" key="9">
    <source>
        <dbReference type="Pfam" id="PF00999"/>
    </source>
</evidence>
<protein>
    <submittedName>
        <fullName evidence="10">Cation:proton antiporter</fullName>
    </submittedName>
</protein>
<dbReference type="Proteomes" id="UP001601288">
    <property type="component" value="Unassembled WGS sequence"/>
</dbReference>
<dbReference type="InterPro" id="IPR006153">
    <property type="entry name" value="Cation/H_exchanger_TM"/>
</dbReference>
<keyword evidence="3" id="KW-0813">Transport</keyword>
<evidence type="ECO:0000256" key="3">
    <source>
        <dbReference type="ARBA" id="ARBA00022448"/>
    </source>
</evidence>
<feature type="transmembrane region" description="Helical" evidence="8">
    <location>
        <begin position="60"/>
        <end position="79"/>
    </location>
</feature>
<dbReference type="PANTHER" id="PTHR42751">
    <property type="entry name" value="SODIUM/HYDROGEN EXCHANGER FAMILY/TRKA DOMAIN PROTEIN"/>
    <property type="match status" value="1"/>
</dbReference>
<evidence type="ECO:0000256" key="6">
    <source>
        <dbReference type="ARBA" id="ARBA00023136"/>
    </source>
</evidence>
<feature type="transmembrane region" description="Helical" evidence="8">
    <location>
        <begin position="6"/>
        <end position="23"/>
    </location>
</feature>
<feature type="transmembrane region" description="Helical" evidence="8">
    <location>
        <begin position="351"/>
        <end position="370"/>
    </location>
</feature>
<comment type="subcellular location">
    <subcellularLocation>
        <location evidence="1">Membrane</location>
        <topology evidence="1">Multi-pass membrane protein</topology>
    </subcellularLocation>
</comment>
<feature type="transmembrane region" description="Helical" evidence="8">
    <location>
        <begin position="268"/>
        <end position="285"/>
    </location>
</feature>
<feature type="domain" description="Cation/H+ exchanger transmembrane" evidence="9">
    <location>
        <begin position="17"/>
        <end position="369"/>
    </location>
</feature>
<accession>A0ABW6LRJ1</accession>
<keyword evidence="6 8" id="KW-0472">Membrane</keyword>
<gene>
    <name evidence="10" type="ORF">ACFYM3_36250</name>
</gene>
<feature type="transmembrane region" description="Helical" evidence="8">
    <location>
        <begin position="218"/>
        <end position="233"/>
    </location>
</feature>
<feature type="transmembrane region" description="Helical" evidence="8">
    <location>
        <begin position="150"/>
        <end position="172"/>
    </location>
</feature>
<evidence type="ECO:0000313" key="10">
    <source>
        <dbReference type="EMBL" id="MFE9229941.1"/>
    </source>
</evidence>
<feature type="transmembrane region" description="Helical" evidence="8">
    <location>
        <begin position="291"/>
        <end position="312"/>
    </location>
</feature>
<evidence type="ECO:0000256" key="5">
    <source>
        <dbReference type="ARBA" id="ARBA00022989"/>
    </source>
</evidence>
<feature type="transmembrane region" description="Helical" evidence="8">
    <location>
        <begin position="178"/>
        <end position="198"/>
    </location>
</feature>
<comment type="caution">
    <text evidence="10">The sequence shown here is derived from an EMBL/GenBank/DDBJ whole genome shotgun (WGS) entry which is preliminary data.</text>
</comment>
<sequence>MHTPIALLLELGVILTVLSLLGTVARRFALSPVPLYLVAGLALGDGGIAPVPAAREFVDTGAAIGVILLLLVLGLDFTVREFTVILRRHRSSSAADLVLNATPGAVAGWLLGLDAGGILALAGATYVSSSGIIARLLGDLRRLGNRETPAVLSVLVVEDFVMAAYLPLLAVVASGGTWWQALLAVAAAMTAIAAAIAVSWHWGHHVGRILSHPEPEQVLLRVLGITLIVSALAETIHVSAAVGAFLIGLALTGAAADRARAALSPLRDLFAAVFFLALGLSVEPGDLLPMLPAATALAVVTAATKLAAGWYAAGREGAGRRGRLRAGTALIARGEFSVVIIGLATPAQGRLTALITTYVMLLAVCGPVLTRFAPTRPAARPPASRNRATSRAPEGVSDARPLAAPPRRGSGRGAAGPDSPSRAAGR</sequence>
<evidence type="ECO:0000256" key="8">
    <source>
        <dbReference type="SAM" id="Phobius"/>
    </source>
</evidence>
<dbReference type="RefSeq" id="WP_358287077.1">
    <property type="nucleotide sequence ID" value="NZ_JBEYGJ010000029.1"/>
</dbReference>
<feature type="region of interest" description="Disordered" evidence="7">
    <location>
        <begin position="374"/>
        <end position="426"/>
    </location>
</feature>
<evidence type="ECO:0000313" key="11">
    <source>
        <dbReference type="Proteomes" id="UP001601288"/>
    </source>
</evidence>
<dbReference type="InterPro" id="IPR038770">
    <property type="entry name" value="Na+/solute_symporter_sf"/>
</dbReference>